<protein>
    <submittedName>
        <fullName evidence="1">Uncharacterized protein</fullName>
    </submittedName>
</protein>
<dbReference type="EMBL" id="CAUOFW020001097">
    <property type="protein sequence ID" value="CAK9141101.1"/>
    <property type="molecule type" value="Genomic_DNA"/>
</dbReference>
<comment type="caution">
    <text evidence="1">The sequence shown here is derived from an EMBL/GenBank/DDBJ whole genome shotgun (WGS) entry which is preliminary data.</text>
</comment>
<dbReference type="AlphaFoldDB" id="A0ABC8R9W2"/>
<sequence length="121" mass="13212">MVEDMIGGTHKALISIALSLREEVRMLQKDISSGSSSVGGFLVLIKGKEGKVKRKTDDDEVKQKNGNEVVVDDYEVPNEVENSGSSLFAVALEMARRSCHNEGEKVDMLGGFGRLLVEVRC</sequence>
<proteinExistence type="predicted"/>
<gene>
    <name evidence="1" type="ORF">ILEXP_LOCUS8621</name>
</gene>
<evidence type="ECO:0000313" key="1">
    <source>
        <dbReference type="EMBL" id="CAK9141101.1"/>
    </source>
</evidence>
<keyword evidence="2" id="KW-1185">Reference proteome</keyword>
<organism evidence="1 2">
    <name type="scientific">Ilex paraguariensis</name>
    <name type="common">yerba mate</name>
    <dbReference type="NCBI Taxonomy" id="185542"/>
    <lineage>
        <taxon>Eukaryota</taxon>
        <taxon>Viridiplantae</taxon>
        <taxon>Streptophyta</taxon>
        <taxon>Embryophyta</taxon>
        <taxon>Tracheophyta</taxon>
        <taxon>Spermatophyta</taxon>
        <taxon>Magnoliopsida</taxon>
        <taxon>eudicotyledons</taxon>
        <taxon>Gunneridae</taxon>
        <taxon>Pentapetalae</taxon>
        <taxon>asterids</taxon>
        <taxon>campanulids</taxon>
        <taxon>Aquifoliales</taxon>
        <taxon>Aquifoliaceae</taxon>
        <taxon>Ilex</taxon>
    </lineage>
</organism>
<accession>A0ABC8R9W2</accession>
<name>A0ABC8R9W2_9AQUA</name>
<dbReference type="Proteomes" id="UP001642360">
    <property type="component" value="Unassembled WGS sequence"/>
</dbReference>
<reference evidence="1 2" key="1">
    <citation type="submission" date="2024-02" db="EMBL/GenBank/DDBJ databases">
        <authorList>
            <person name="Vignale AGUSTIN F."/>
            <person name="Sosa J E."/>
            <person name="Modenutti C."/>
        </authorList>
    </citation>
    <scope>NUCLEOTIDE SEQUENCE [LARGE SCALE GENOMIC DNA]</scope>
</reference>
<evidence type="ECO:0000313" key="2">
    <source>
        <dbReference type="Proteomes" id="UP001642360"/>
    </source>
</evidence>